<dbReference type="RefSeq" id="WP_014202882.1">
    <property type="nucleotide sequence ID" value="NC_016599.1"/>
</dbReference>
<accession>G8R8E0</accession>
<dbReference type="InterPro" id="IPR013740">
    <property type="entry name" value="Redoxin"/>
</dbReference>
<dbReference type="PANTHER" id="PTHR42852:SF13">
    <property type="entry name" value="PROTEIN DIPZ"/>
    <property type="match status" value="1"/>
</dbReference>
<dbReference type="CDD" id="cd02966">
    <property type="entry name" value="TlpA_like_family"/>
    <property type="match status" value="1"/>
</dbReference>
<dbReference type="KEGG" id="oho:Oweho_2565"/>
<dbReference type="SUPFAM" id="SSF52833">
    <property type="entry name" value="Thioredoxin-like"/>
    <property type="match status" value="1"/>
</dbReference>
<gene>
    <name evidence="2" type="ordered locus">Oweho_2565</name>
</gene>
<dbReference type="Pfam" id="PF08534">
    <property type="entry name" value="Redoxin"/>
    <property type="match status" value="1"/>
</dbReference>
<reference evidence="2 3" key="1">
    <citation type="journal article" date="2012" name="Stand. Genomic Sci.">
        <title>Genome sequence of the orange-pigmented seawater bacterium Owenweeksia hongkongensis type strain (UST20020801(T)).</title>
        <authorList>
            <person name="Riedel T."/>
            <person name="Held B."/>
            <person name="Nolan M."/>
            <person name="Lucas S."/>
            <person name="Lapidus A."/>
            <person name="Tice H."/>
            <person name="Del Rio T.G."/>
            <person name="Cheng J.F."/>
            <person name="Han C."/>
            <person name="Tapia R."/>
            <person name="Goodwin L.A."/>
            <person name="Pitluck S."/>
            <person name="Liolios K."/>
            <person name="Mavromatis K."/>
            <person name="Pagani I."/>
            <person name="Ivanova N."/>
            <person name="Mikhailova N."/>
            <person name="Pati A."/>
            <person name="Chen A."/>
            <person name="Palaniappan K."/>
            <person name="Rohde M."/>
            <person name="Tindall B.J."/>
            <person name="Detter J.C."/>
            <person name="Goker M."/>
            <person name="Woyke T."/>
            <person name="Bristow J."/>
            <person name="Eisen J.A."/>
            <person name="Markowitz V."/>
            <person name="Hugenholtz P."/>
            <person name="Klenk H.P."/>
            <person name="Kyrpides N.C."/>
        </authorList>
    </citation>
    <scope>NUCLEOTIDE SEQUENCE</scope>
    <source>
        <strain evidence="3">DSM 17368 / JCM 12287 / NRRL B-23963</strain>
    </source>
</reference>
<dbReference type="eggNOG" id="COG0526">
    <property type="taxonomic scope" value="Bacteria"/>
</dbReference>
<proteinExistence type="predicted"/>
<dbReference type="PANTHER" id="PTHR42852">
    <property type="entry name" value="THIOL:DISULFIDE INTERCHANGE PROTEIN DSBE"/>
    <property type="match status" value="1"/>
</dbReference>
<dbReference type="InterPro" id="IPR050553">
    <property type="entry name" value="Thioredoxin_ResA/DsbE_sf"/>
</dbReference>
<dbReference type="OrthoDB" id="743079at2"/>
<dbReference type="AlphaFoldDB" id="G8R8E0"/>
<dbReference type="PROSITE" id="PS51352">
    <property type="entry name" value="THIOREDOXIN_2"/>
    <property type="match status" value="1"/>
</dbReference>
<evidence type="ECO:0000259" key="1">
    <source>
        <dbReference type="PROSITE" id="PS51352"/>
    </source>
</evidence>
<evidence type="ECO:0000313" key="3">
    <source>
        <dbReference type="Proteomes" id="UP000005631"/>
    </source>
</evidence>
<dbReference type="InterPro" id="IPR013766">
    <property type="entry name" value="Thioredoxin_domain"/>
</dbReference>
<dbReference type="Gene3D" id="3.40.30.10">
    <property type="entry name" value="Glutaredoxin"/>
    <property type="match status" value="1"/>
</dbReference>
<dbReference type="EMBL" id="CP003156">
    <property type="protein sequence ID" value="AEV33533.1"/>
    <property type="molecule type" value="Genomic_DNA"/>
</dbReference>
<dbReference type="HOGENOM" id="CLU_667031_0_0_10"/>
<dbReference type="InterPro" id="IPR036249">
    <property type="entry name" value="Thioredoxin-like_sf"/>
</dbReference>
<dbReference type="STRING" id="926562.Oweho_2565"/>
<evidence type="ECO:0000313" key="2">
    <source>
        <dbReference type="EMBL" id="AEV33533.1"/>
    </source>
</evidence>
<feature type="domain" description="Thioredoxin" evidence="1">
    <location>
        <begin position="281"/>
        <end position="412"/>
    </location>
</feature>
<keyword evidence="2" id="KW-0413">Isomerase</keyword>
<dbReference type="Proteomes" id="UP000005631">
    <property type="component" value="Chromosome"/>
</dbReference>
<organism evidence="2 3">
    <name type="scientific">Owenweeksia hongkongensis (strain DSM 17368 / CIP 108786 / JCM 12287 / NRRL B-23963 / UST20020801)</name>
    <dbReference type="NCBI Taxonomy" id="926562"/>
    <lineage>
        <taxon>Bacteria</taxon>
        <taxon>Pseudomonadati</taxon>
        <taxon>Bacteroidota</taxon>
        <taxon>Flavobacteriia</taxon>
        <taxon>Flavobacteriales</taxon>
        <taxon>Owenweeksiaceae</taxon>
        <taxon>Owenweeksia</taxon>
    </lineage>
</organism>
<keyword evidence="3" id="KW-1185">Reference proteome</keyword>
<protein>
    <submittedName>
        <fullName evidence="2">Thiol-disulfide isomerase-like thioredoxin</fullName>
    </submittedName>
</protein>
<sequence>MNNNFLLLAIFAFCLTGKSQLTTIQFSDSLFPQENESHGFTFLFDVNADSVSTRFGVFHFKYPKNFQANDTAYCSEYFVGFPGKRPRGISMLVANYKSGNPTLYIDRNNNLDFGDDYNSPISFRDSSTFFVLTGKSDPKEQFGMKYWIDKLDTASTSFHDKMFNVEGMREKGIDMMSSLYWFKTKRYESRITKTTLNGDSVKVALHDYNINGRFDDAGKDMIFFGEPNFPFDADLISGALTLDTSATLFSFHNQVYKVIEVDPFGKFITIEPSNLAYEKSLGPGDPMPNLMLPTPQGDSLSLKSMIDGKHYLVIDMWADWCKPCHASAPKLKEFAEKHRDKVKMLGVSPHNLNDAVANYTTKYGHDWTQALTTKEFMKTFLADEYPRYILIDPKGKIVSLRTYPHQIEELIE</sequence>
<dbReference type="GO" id="GO:0016853">
    <property type="term" value="F:isomerase activity"/>
    <property type="evidence" value="ECO:0007669"/>
    <property type="project" value="UniProtKB-KW"/>
</dbReference>
<name>G8R8E0_OWEHD</name>